<comment type="caution">
    <text evidence="1">The sequence shown here is derived from an EMBL/GenBank/DDBJ whole genome shotgun (WGS) entry which is preliminary data.</text>
</comment>
<accession>A0A1E7KP86</accession>
<dbReference type="PATRIC" id="fig|1075402.3.peg.3851"/>
<sequence>MRFDVAGEPGDPARPNEDYAAVALPASGAGGALVLLDGVTPPAGDDGCQHGVPWFTGRLGSRLLQLATTQRDLCLTDCLTEAIASTAADHQTDCDLSHPRTPQATVIAARWGEQAVEHLVLSDSVLLLESASGEVLPLLDTRLDRLPRQVARIREQVRALPAGSAEHAAARRAYVREVEALRNAPGGQGFYTAAADPTVATKAVTGHTPRADLRGLLALTDGASRWTETFRLGDWASLLSLVRKEGSEALLTQVRAAESADPDGAAFPRGKCHDDATAAFVDLPAPR</sequence>
<evidence type="ECO:0008006" key="3">
    <source>
        <dbReference type="Google" id="ProtNLM"/>
    </source>
</evidence>
<dbReference type="STRING" id="1075402.AN216_02310"/>
<evidence type="ECO:0000313" key="1">
    <source>
        <dbReference type="EMBL" id="OEV05789.1"/>
    </source>
</evidence>
<evidence type="ECO:0000313" key="2">
    <source>
        <dbReference type="Proteomes" id="UP000176101"/>
    </source>
</evidence>
<proteinExistence type="predicted"/>
<dbReference type="Proteomes" id="UP000176101">
    <property type="component" value="Unassembled WGS sequence"/>
</dbReference>
<protein>
    <recommendedName>
        <fullName evidence="3">Integrase</fullName>
    </recommendedName>
</protein>
<name>A0A1E7KP86_9ACTN</name>
<keyword evidence="2" id="KW-1185">Reference proteome</keyword>
<dbReference type="AlphaFoldDB" id="A0A1E7KP86"/>
<reference evidence="1 2" key="1">
    <citation type="journal article" date="2016" name="Front. Microbiol.">
        <title>Comparative Genomics Analysis of Streptomyces Species Reveals Their Adaptation to the Marine Environment and Their Diversity at the Genomic Level.</title>
        <authorList>
            <person name="Tian X."/>
            <person name="Zhang Z."/>
            <person name="Yang T."/>
            <person name="Chen M."/>
            <person name="Li J."/>
            <person name="Chen F."/>
            <person name="Yang J."/>
            <person name="Li W."/>
            <person name="Zhang B."/>
            <person name="Zhang Z."/>
            <person name="Wu J."/>
            <person name="Zhang C."/>
            <person name="Long L."/>
            <person name="Xiao J."/>
        </authorList>
    </citation>
    <scope>NUCLEOTIDE SEQUENCE [LARGE SCALE GENOMIC DNA]</scope>
    <source>
        <strain evidence="1 2">SCSIO 02100</strain>
    </source>
</reference>
<dbReference type="OrthoDB" id="3190646at2"/>
<gene>
    <name evidence="1" type="ORF">AN216_02310</name>
</gene>
<dbReference type="RefSeq" id="WP_070194859.1">
    <property type="nucleotide sequence ID" value="NZ_LJGU01000093.1"/>
</dbReference>
<dbReference type="EMBL" id="LJGU01000093">
    <property type="protein sequence ID" value="OEV05789.1"/>
    <property type="molecule type" value="Genomic_DNA"/>
</dbReference>
<organism evidence="1 2">
    <name type="scientific">Streptomyces oceani</name>
    <dbReference type="NCBI Taxonomy" id="1075402"/>
    <lineage>
        <taxon>Bacteria</taxon>
        <taxon>Bacillati</taxon>
        <taxon>Actinomycetota</taxon>
        <taxon>Actinomycetes</taxon>
        <taxon>Kitasatosporales</taxon>
        <taxon>Streptomycetaceae</taxon>
        <taxon>Streptomyces</taxon>
    </lineage>
</organism>